<gene>
    <name evidence="1" type="ORF">D9757_004130</name>
</gene>
<keyword evidence="2" id="KW-1185">Reference proteome</keyword>
<proteinExistence type="predicted"/>
<dbReference type="Proteomes" id="UP000518752">
    <property type="component" value="Unassembled WGS sequence"/>
</dbReference>
<evidence type="ECO:0000313" key="2">
    <source>
        <dbReference type="Proteomes" id="UP000518752"/>
    </source>
</evidence>
<dbReference type="AlphaFoldDB" id="A0A8H5HUG1"/>
<organism evidence="1 2">
    <name type="scientific">Collybiopsis confluens</name>
    <dbReference type="NCBI Taxonomy" id="2823264"/>
    <lineage>
        <taxon>Eukaryota</taxon>
        <taxon>Fungi</taxon>
        <taxon>Dikarya</taxon>
        <taxon>Basidiomycota</taxon>
        <taxon>Agaricomycotina</taxon>
        <taxon>Agaricomycetes</taxon>
        <taxon>Agaricomycetidae</taxon>
        <taxon>Agaricales</taxon>
        <taxon>Marasmiineae</taxon>
        <taxon>Omphalotaceae</taxon>
        <taxon>Collybiopsis</taxon>
    </lineage>
</organism>
<protein>
    <submittedName>
        <fullName evidence="1">Uncharacterized protein</fullName>
    </submittedName>
</protein>
<dbReference type="OrthoDB" id="2841294at2759"/>
<dbReference type="EMBL" id="JAACJN010000021">
    <property type="protein sequence ID" value="KAF5389516.1"/>
    <property type="molecule type" value="Genomic_DNA"/>
</dbReference>
<accession>A0A8H5HUG1</accession>
<reference evidence="1 2" key="1">
    <citation type="journal article" date="2020" name="ISME J.">
        <title>Uncovering the hidden diversity of litter-decomposition mechanisms in mushroom-forming fungi.</title>
        <authorList>
            <person name="Floudas D."/>
            <person name="Bentzer J."/>
            <person name="Ahren D."/>
            <person name="Johansson T."/>
            <person name="Persson P."/>
            <person name="Tunlid A."/>
        </authorList>
    </citation>
    <scope>NUCLEOTIDE SEQUENCE [LARGE SCALE GENOMIC DNA]</scope>
    <source>
        <strain evidence="1 2">CBS 406.79</strain>
    </source>
</reference>
<comment type="caution">
    <text evidence="1">The sequence shown here is derived from an EMBL/GenBank/DDBJ whole genome shotgun (WGS) entry which is preliminary data.</text>
</comment>
<evidence type="ECO:0000313" key="1">
    <source>
        <dbReference type="EMBL" id="KAF5389516.1"/>
    </source>
</evidence>
<sequence>MKNVATSALALLGFASDRPPSGKTPSGPVFEAGIGLGMSACADTCPSPTTVFQHLFYAGGFNPQRPSNPAPGEDFNAFQNFTVTVPSITGHAILGFLHSSFGEEADLSVTPFFESVNITVNVVEAS</sequence>
<name>A0A8H5HUG1_9AGAR</name>